<organism evidence="1 2">
    <name type="scientific">Zobellia amurskyensis</name>
    <dbReference type="NCBI Taxonomy" id="248905"/>
    <lineage>
        <taxon>Bacteria</taxon>
        <taxon>Pseudomonadati</taxon>
        <taxon>Bacteroidota</taxon>
        <taxon>Flavobacteriia</taxon>
        <taxon>Flavobacteriales</taxon>
        <taxon>Flavobacteriaceae</taxon>
        <taxon>Zobellia</taxon>
    </lineage>
</organism>
<accession>A0A7X3D0T5</accession>
<dbReference type="EMBL" id="RCNR01000004">
    <property type="protein sequence ID" value="MUH34788.1"/>
    <property type="molecule type" value="Genomic_DNA"/>
</dbReference>
<protein>
    <submittedName>
        <fullName evidence="1">Uncharacterized protein</fullName>
    </submittedName>
</protein>
<dbReference type="OrthoDB" id="1452657at2"/>
<reference evidence="1 2" key="1">
    <citation type="journal article" date="2019" name="Mar. Drugs">
        <title>Comparative Genomics and CAZyme Genome Repertoires of Marine Zobellia amurskyensis KMM 3526(T) and Zobellia laminariae KMM 3676(T).</title>
        <authorList>
            <person name="Chernysheva N."/>
            <person name="Bystritskaya E."/>
            <person name="Stenkova A."/>
            <person name="Golovkin I."/>
            <person name="Nedashkovskaya O."/>
            <person name="Isaeva M."/>
        </authorList>
    </citation>
    <scope>NUCLEOTIDE SEQUENCE [LARGE SCALE GENOMIC DNA]</scope>
    <source>
        <strain evidence="1 2">KMM 3526</strain>
    </source>
</reference>
<proteinExistence type="predicted"/>
<keyword evidence="2" id="KW-1185">Reference proteome</keyword>
<sequence>MMDFKDSRAFTENRLVDRLDKLIEHHQDMKLKYPEDSDANNHFEWNIKELNLIRKMVVFNPRFMWKEVQKIMDAAYLEDKSITGFTWFFDFVETDLPNRAFIKTLISPK</sequence>
<name>A0A7X3D0T5_9FLAO</name>
<dbReference type="AlphaFoldDB" id="A0A7X3D0T5"/>
<dbReference type="RefSeq" id="WP_155598777.1">
    <property type="nucleotide sequence ID" value="NZ_RCNR01000004.1"/>
</dbReference>
<evidence type="ECO:0000313" key="2">
    <source>
        <dbReference type="Proteomes" id="UP000540519"/>
    </source>
</evidence>
<gene>
    <name evidence="1" type="ORF">D9O36_02940</name>
</gene>
<evidence type="ECO:0000313" key="1">
    <source>
        <dbReference type="EMBL" id="MUH34788.1"/>
    </source>
</evidence>
<dbReference type="Proteomes" id="UP000540519">
    <property type="component" value="Unassembled WGS sequence"/>
</dbReference>
<comment type="caution">
    <text evidence="1">The sequence shown here is derived from an EMBL/GenBank/DDBJ whole genome shotgun (WGS) entry which is preliminary data.</text>
</comment>